<feature type="compositionally biased region" description="Polar residues" evidence="1">
    <location>
        <begin position="38"/>
        <end position="53"/>
    </location>
</feature>
<comment type="caution">
    <text evidence="2">The sequence shown here is derived from an EMBL/GenBank/DDBJ whole genome shotgun (WGS) entry which is preliminary data.</text>
</comment>
<organism evidence="2 3">
    <name type="scientific">Peribacillus simplex</name>
    <dbReference type="NCBI Taxonomy" id="1478"/>
    <lineage>
        <taxon>Bacteria</taxon>
        <taxon>Bacillati</taxon>
        <taxon>Bacillota</taxon>
        <taxon>Bacilli</taxon>
        <taxon>Bacillales</taxon>
        <taxon>Bacillaceae</taxon>
        <taxon>Peribacillus</taxon>
    </lineage>
</organism>
<evidence type="ECO:0000313" key="2">
    <source>
        <dbReference type="EMBL" id="CEG33200.1"/>
    </source>
</evidence>
<evidence type="ECO:0000313" key="3">
    <source>
        <dbReference type="Proteomes" id="UP000182110"/>
    </source>
</evidence>
<dbReference type="EMBL" id="CCXW01000001">
    <property type="protein sequence ID" value="CEG33200.1"/>
    <property type="molecule type" value="Genomic_DNA"/>
</dbReference>
<protein>
    <submittedName>
        <fullName evidence="2">Uncharacterized protein</fullName>
    </submittedName>
</protein>
<accession>A0AAN2PK80</accession>
<proteinExistence type="predicted"/>
<dbReference type="AlphaFoldDB" id="A0AAN2PK80"/>
<dbReference type="RefSeq" id="WP_048684143.1">
    <property type="nucleotide sequence ID" value="NZ_CCXW01000001.1"/>
</dbReference>
<keyword evidence="3" id="KW-1185">Reference proteome</keyword>
<sequence>MISGQKNQAQRKDSYNYPFIKDLLPGVIIPMKNRKRSQTSTLQNNNNPQGTQYNRKKVKELVSYGEAIA</sequence>
<reference evidence="2 3" key="1">
    <citation type="journal article" date="2014" name="Genome Announc.">
        <title>Genome Sequence of Bacillus simplex Strain P558, Isolated from a Human Fecal Sample.</title>
        <authorList>
            <person name="Croce O."/>
            <person name="Hugon P."/>
            <person name="Lagier J.C."/>
            <person name="Bibi F."/>
            <person name="Robert C."/>
            <person name="Azhar E.I."/>
            <person name="Raoult D."/>
            <person name="Fournier P.E."/>
        </authorList>
    </citation>
    <scope>NUCLEOTIDE SEQUENCE [LARGE SCALE GENOMIC DNA]</scope>
    <source>
        <strain evidence="2 3">P558</strain>
    </source>
</reference>
<feature type="region of interest" description="Disordered" evidence="1">
    <location>
        <begin position="34"/>
        <end position="56"/>
    </location>
</feature>
<name>A0AAN2PK80_9BACI</name>
<evidence type="ECO:0000256" key="1">
    <source>
        <dbReference type="SAM" id="MobiDB-lite"/>
    </source>
</evidence>
<dbReference type="Proteomes" id="UP000182110">
    <property type="component" value="Unassembled WGS sequence"/>
</dbReference>
<gene>
    <name evidence="2" type="ORF">BN1180_03372</name>
</gene>